<organism evidence="7">
    <name type="scientific">uncultured Sulfurovum sp</name>
    <dbReference type="NCBI Taxonomy" id="269237"/>
    <lineage>
        <taxon>Bacteria</taxon>
        <taxon>Pseudomonadati</taxon>
        <taxon>Campylobacterota</taxon>
        <taxon>Epsilonproteobacteria</taxon>
        <taxon>Campylobacterales</taxon>
        <taxon>Sulfurovaceae</taxon>
        <taxon>Sulfurovum</taxon>
        <taxon>environmental samples</taxon>
    </lineage>
</organism>
<evidence type="ECO:0000256" key="2">
    <source>
        <dbReference type="ARBA" id="ARBA00012865"/>
    </source>
</evidence>
<keyword evidence="6" id="KW-0732">Signal</keyword>
<proteinExistence type="predicted"/>
<evidence type="ECO:0000256" key="1">
    <source>
        <dbReference type="ARBA" id="ARBA00001526"/>
    </source>
</evidence>
<name>A0A6S6SVI1_9BACT</name>
<dbReference type="EC" id="3.5.2.6" evidence="2"/>
<keyword evidence="3" id="KW-1015">Disulfide bond</keyword>
<dbReference type="EMBL" id="CACVAS010000047">
    <property type="protein sequence ID" value="CAA6807285.1"/>
    <property type="molecule type" value="Genomic_DNA"/>
</dbReference>
<dbReference type="GO" id="GO:0008800">
    <property type="term" value="F:beta-lactamase activity"/>
    <property type="evidence" value="ECO:0007669"/>
    <property type="project" value="UniProtKB-EC"/>
</dbReference>
<accession>A0A6S6SVI1</accession>
<dbReference type="PROSITE" id="PS51257">
    <property type="entry name" value="PROKAR_LIPOPROTEIN"/>
    <property type="match status" value="1"/>
</dbReference>
<feature type="region of interest" description="Disordered" evidence="5">
    <location>
        <begin position="91"/>
        <end position="164"/>
    </location>
</feature>
<dbReference type="GO" id="GO:0046677">
    <property type="term" value="P:response to antibiotic"/>
    <property type="evidence" value="ECO:0007669"/>
    <property type="project" value="UniProtKB-KW"/>
</dbReference>
<feature type="chain" id="PRO_5027760956" description="beta-lactamase" evidence="6">
    <location>
        <begin position="25"/>
        <end position="209"/>
    </location>
</feature>
<reference evidence="7" key="1">
    <citation type="submission" date="2020-01" db="EMBL/GenBank/DDBJ databases">
        <authorList>
            <person name="Meier V. D."/>
            <person name="Meier V D."/>
        </authorList>
    </citation>
    <scope>NUCLEOTIDE SEQUENCE</scope>
    <source>
        <strain evidence="7">HLG_WM_MAG_01</strain>
    </source>
</reference>
<evidence type="ECO:0000313" key="7">
    <source>
        <dbReference type="EMBL" id="CAA6807285.1"/>
    </source>
</evidence>
<dbReference type="Gene3D" id="1.25.40.10">
    <property type="entry name" value="Tetratricopeptide repeat domain"/>
    <property type="match status" value="1"/>
</dbReference>
<dbReference type="InterPro" id="IPR006597">
    <property type="entry name" value="Sel1-like"/>
</dbReference>
<feature type="signal peptide" evidence="6">
    <location>
        <begin position="1"/>
        <end position="24"/>
    </location>
</feature>
<dbReference type="SUPFAM" id="SSF81901">
    <property type="entry name" value="HCP-like"/>
    <property type="match status" value="1"/>
</dbReference>
<dbReference type="SMART" id="SM00671">
    <property type="entry name" value="SEL1"/>
    <property type="match status" value="1"/>
</dbReference>
<sequence>MRKRPIKKLLLFSIGIMFMSVGCAKSSGVNADVFKYKVSCNKGNGFTCYKLGDIYEYGKDIPVNLEYALYNYKRGCELKDRKSCKKVQQMTKNRSKLAAKKSSYKKRVKKASKRKSSTRKRFHKKKIKKTVKDRKKLTKSKKHKKLNRPKPRAKITVKSSKMTKKSIKKVILKAKISSKKKRNSTPKSKKIKRFENATKKDYLNIYFAP</sequence>
<dbReference type="InterPro" id="IPR011990">
    <property type="entry name" value="TPR-like_helical_dom_sf"/>
</dbReference>
<feature type="compositionally biased region" description="Basic residues" evidence="5">
    <location>
        <begin position="93"/>
        <end position="164"/>
    </location>
</feature>
<evidence type="ECO:0000256" key="3">
    <source>
        <dbReference type="ARBA" id="ARBA00023157"/>
    </source>
</evidence>
<evidence type="ECO:0000256" key="6">
    <source>
        <dbReference type="SAM" id="SignalP"/>
    </source>
</evidence>
<evidence type="ECO:0000256" key="5">
    <source>
        <dbReference type="SAM" id="MobiDB-lite"/>
    </source>
</evidence>
<dbReference type="AlphaFoldDB" id="A0A6S6SVI1"/>
<evidence type="ECO:0000256" key="4">
    <source>
        <dbReference type="ARBA" id="ARBA00023251"/>
    </source>
</evidence>
<keyword evidence="4" id="KW-0046">Antibiotic resistance</keyword>
<gene>
    <name evidence="7" type="ORF">HELGO_WM3280</name>
</gene>
<comment type="catalytic activity">
    <reaction evidence="1">
        <text>a beta-lactam + H2O = a substituted beta-amino acid</text>
        <dbReference type="Rhea" id="RHEA:20401"/>
        <dbReference type="ChEBI" id="CHEBI:15377"/>
        <dbReference type="ChEBI" id="CHEBI:35627"/>
        <dbReference type="ChEBI" id="CHEBI:140347"/>
        <dbReference type="EC" id="3.5.2.6"/>
    </reaction>
</comment>
<protein>
    <recommendedName>
        <fullName evidence="2">beta-lactamase</fullName>
        <ecNumber evidence="2">3.5.2.6</ecNumber>
    </recommendedName>
</protein>